<comment type="caution">
    <text evidence="15">The sequence shown here is derived from an EMBL/GenBank/DDBJ whole genome shotgun (WGS) entry which is preliminary data.</text>
</comment>
<dbReference type="PANTHER" id="PTHR10015:SF448">
    <property type="entry name" value="HEAT STRESS TRANSCRIPTION FACTOR A-7A-LIKE"/>
    <property type="match status" value="1"/>
</dbReference>
<dbReference type="InterPro" id="IPR036390">
    <property type="entry name" value="WH_DNA-bd_sf"/>
</dbReference>
<dbReference type="PROSITE" id="PS00434">
    <property type="entry name" value="HSF_DOMAIN"/>
    <property type="match status" value="1"/>
</dbReference>
<evidence type="ECO:0000256" key="11">
    <source>
        <dbReference type="ARBA" id="ARBA00081483"/>
    </source>
</evidence>
<gene>
    <name evidence="15" type="ORF">SHERM_07969</name>
</gene>
<dbReference type="Gene3D" id="1.10.10.10">
    <property type="entry name" value="Winged helix-like DNA-binding domain superfamily/Winged helix DNA-binding domain"/>
    <property type="match status" value="1"/>
</dbReference>
<dbReference type="SUPFAM" id="SSF46785">
    <property type="entry name" value="Winged helix' DNA-binding domain"/>
    <property type="match status" value="1"/>
</dbReference>
<evidence type="ECO:0000256" key="4">
    <source>
        <dbReference type="ARBA" id="ARBA00023015"/>
    </source>
</evidence>
<evidence type="ECO:0000256" key="9">
    <source>
        <dbReference type="ARBA" id="ARBA00023242"/>
    </source>
</evidence>
<organism evidence="15 16">
    <name type="scientific">Striga hermonthica</name>
    <name type="common">Purple witchweed</name>
    <name type="synonym">Buchnera hermonthica</name>
    <dbReference type="NCBI Taxonomy" id="68872"/>
    <lineage>
        <taxon>Eukaryota</taxon>
        <taxon>Viridiplantae</taxon>
        <taxon>Streptophyta</taxon>
        <taxon>Embryophyta</taxon>
        <taxon>Tracheophyta</taxon>
        <taxon>Spermatophyta</taxon>
        <taxon>Magnoliopsida</taxon>
        <taxon>eudicotyledons</taxon>
        <taxon>Gunneridae</taxon>
        <taxon>Pentapetalae</taxon>
        <taxon>asterids</taxon>
        <taxon>lamiids</taxon>
        <taxon>Lamiales</taxon>
        <taxon>Orobanchaceae</taxon>
        <taxon>Buchnereae</taxon>
        <taxon>Striga</taxon>
    </lineage>
</organism>
<evidence type="ECO:0000256" key="10">
    <source>
        <dbReference type="ARBA" id="ARBA00055747"/>
    </source>
</evidence>
<keyword evidence="8" id="KW-0804">Transcription</keyword>
<accession>A0A9N7RRU2</accession>
<evidence type="ECO:0000256" key="7">
    <source>
        <dbReference type="ARBA" id="ARBA00023159"/>
    </source>
</evidence>
<feature type="coiled-coil region" evidence="13">
    <location>
        <begin position="173"/>
        <end position="200"/>
    </location>
</feature>
<protein>
    <recommendedName>
        <fullName evidence="11">Heat stress transcription factor</fullName>
    </recommendedName>
</protein>
<evidence type="ECO:0000256" key="5">
    <source>
        <dbReference type="ARBA" id="ARBA00023016"/>
    </source>
</evidence>
<dbReference type="Proteomes" id="UP001153555">
    <property type="component" value="Unassembled WGS sequence"/>
</dbReference>
<dbReference type="AlphaFoldDB" id="A0A9N7RRU2"/>
<evidence type="ECO:0000256" key="2">
    <source>
        <dbReference type="ARBA" id="ARBA00006403"/>
    </source>
</evidence>
<evidence type="ECO:0000313" key="15">
    <source>
        <dbReference type="EMBL" id="CAA0842105.1"/>
    </source>
</evidence>
<keyword evidence="4" id="KW-0805">Transcription regulation</keyword>
<dbReference type="InterPro" id="IPR036388">
    <property type="entry name" value="WH-like_DNA-bd_sf"/>
</dbReference>
<keyword evidence="9" id="KW-0539">Nucleus</keyword>
<dbReference type="GO" id="GO:0003700">
    <property type="term" value="F:DNA-binding transcription factor activity"/>
    <property type="evidence" value="ECO:0007669"/>
    <property type="project" value="InterPro"/>
</dbReference>
<evidence type="ECO:0000256" key="6">
    <source>
        <dbReference type="ARBA" id="ARBA00023125"/>
    </source>
</evidence>
<keyword evidence="16" id="KW-1185">Reference proteome</keyword>
<comment type="subcellular location">
    <subcellularLocation>
        <location evidence="1">Nucleus</location>
    </subcellularLocation>
</comment>
<dbReference type="PANTHER" id="PTHR10015">
    <property type="entry name" value="HEAT SHOCK TRANSCRIPTION FACTOR"/>
    <property type="match status" value="1"/>
</dbReference>
<keyword evidence="5" id="KW-0346">Stress response</keyword>
<keyword evidence="3" id="KW-0597">Phosphoprotein</keyword>
<evidence type="ECO:0000256" key="8">
    <source>
        <dbReference type="ARBA" id="ARBA00023163"/>
    </source>
</evidence>
<reference evidence="15" key="1">
    <citation type="submission" date="2019-12" db="EMBL/GenBank/DDBJ databases">
        <authorList>
            <person name="Scholes J."/>
        </authorList>
    </citation>
    <scope>NUCLEOTIDE SEQUENCE</scope>
</reference>
<dbReference type="GO" id="GO:0006357">
    <property type="term" value="P:regulation of transcription by RNA polymerase II"/>
    <property type="evidence" value="ECO:0007669"/>
    <property type="project" value="TreeGrafter"/>
</dbReference>
<keyword evidence="13" id="KW-0175">Coiled coil</keyword>
<evidence type="ECO:0000256" key="1">
    <source>
        <dbReference type="ARBA" id="ARBA00004123"/>
    </source>
</evidence>
<evidence type="ECO:0000256" key="12">
    <source>
        <dbReference type="RuleBase" id="RU004020"/>
    </source>
</evidence>
<sequence length="367" mass="42442">MAENGLKILINNGEIERGFGENGIRIPIDGVKEEPFVYVDDFEGGDGGGEWAEEPPLAQPVEGLREIAPPPFLKKTFEMVDDPQTDRVISWSRRGSSFVVWDPHKFSADLLPRNFKHNNFSSFVRQLNTYRFKKIDPDRWEFANEGFQQGKKHLLKHIKRRKHSSPQLDPTSHLSIETELEKLKNDHDTLKTELVKLRQQELNTQHHLTTIEERLVSTETKQKQVVLFLMKSLKNPLFFHHFVDKMKKKRAISDGRLFKKRRLGDARMASFARNVNVIADEIVGDVVGVDDEVFCVEDDWTAEESGSMLREMEYETSSGGVNRENFVLWEKLMDDDVIYEEGDVTDMAINQQPELFSELESLIKMPH</sequence>
<dbReference type="OrthoDB" id="60033at2759"/>
<keyword evidence="6" id="KW-0238">DNA-binding</keyword>
<dbReference type="GO" id="GO:0005634">
    <property type="term" value="C:nucleus"/>
    <property type="evidence" value="ECO:0007669"/>
    <property type="project" value="UniProtKB-SubCell"/>
</dbReference>
<name>A0A9N7RRU2_STRHE</name>
<dbReference type="SMART" id="SM00415">
    <property type="entry name" value="HSF"/>
    <property type="match status" value="1"/>
</dbReference>
<dbReference type="GO" id="GO:0034605">
    <property type="term" value="P:cellular response to heat"/>
    <property type="evidence" value="ECO:0007669"/>
    <property type="project" value="TreeGrafter"/>
</dbReference>
<comment type="similarity">
    <text evidence="2 12">Belongs to the HSF family.</text>
</comment>
<dbReference type="PRINTS" id="PR00056">
    <property type="entry name" value="HSFDOMAIN"/>
</dbReference>
<dbReference type="FunFam" id="1.10.10.10:FF:000057">
    <property type="entry name" value="Heat shock transcription factor 1"/>
    <property type="match status" value="1"/>
</dbReference>
<dbReference type="EMBL" id="CACSLK010034598">
    <property type="protein sequence ID" value="CAA0842105.1"/>
    <property type="molecule type" value="Genomic_DNA"/>
</dbReference>
<proteinExistence type="inferred from homology"/>
<evidence type="ECO:0000313" key="16">
    <source>
        <dbReference type="Proteomes" id="UP001153555"/>
    </source>
</evidence>
<comment type="function">
    <text evidence="10">DNA-binding protein that specifically binds heat shock promoter elements (HSE) and activates transcription.</text>
</comment>
<keyword evidence="7" id="KW-0010">Activator</keyword>
<dbReference type="GO" id="GO:0000978">
    <property type="term" value="F:RNA polymerase II cis-regulatory region sequence-specific DNA binding"/>
    <property type="evidence" value="ECO:0007669"/>
    <property type="project" value="TreeGrafter"/>
</dbReference>
<evidence type="ECO:0000256" key="3">
    <source>
        <dbReference type="ARBA" id="ARBA00022553"/>
    </source>
</evidence>
<dbReference type="Pfam" id="PF00447">
    <property type="entry name" value="HSF_DNA-bind"/>
    <property type="match status" value="1"/>
</dbReference>
<evidence type="ECO:0000259" key="14">
    <source>
        <dbReference type="PROSITE" id="PS00434"/>
    </source>
</evidence>
<dbReference type="InterPro" id="IPR000232">
    <property type="entry name" value="HSF_DNA-bd"/>
</dbReference>
<evidence type="ECO:0000256" key="13">
    <source>
        <dbReference type="SAM" id="Coils"/>
    </source>
</evidence>
<feature type="domain" description="HSF-type DNA-binding" evidence="14">
    <location>
        <begin position="111"/>
        <end position="135"/>
    </location>
</feature>